<dbReference type="PROSITE" id="PS50109">
    <property type="entry name" value="HIS_KIN"/>
    <property type="match status" value="1"/>
</dbReference>
<dbReference type="SUPFAM" id="SSF55874">
    <property type="entry name" value="ATPase domain of HSP90 chaperone/DNA topoisomerase II/histidine kinase"/>
    <property type="match status" value="1"/>
</dbReference>
<dbReference type="InterPro" id="IPR003594">
    <property type="entry name" value="HATPase_dom"/>
</dbReference>
<evidence type="ECO:0000256" key="1">
    <source>
        <dbReference type="ARBA" id="ARBA00000085"/>
    </source>
</evidence>
<evidence type="ECO:0000256" key="9">
    <source>
        <dbReference type="ARBA" id="ARBA00022777"/>
    </source>
</evidence>
<dbReference type="SMART" id="SM00388">
    <property type="entry name" value="HisKA"/>
    <property type="match status" value="1"/>
</dbReference>
<evidence type="ECO:0000256" key="12">
    <source>
        <dbReference type="ARBA" id="ARBA00023012"/>
    </source>
</evidence>
<keyword evidence="5" id="KW-0597">Phosphoprotein</keyword>
<dbReference type="Gene3D" id="6.10.340.10">
    <property type="match status" value="1"/>
</dbReference>
<keyword evidence="11 14" id="KW-1133">Transmembrane helix</keyword>
<dbReference type="InterPro" id="IPR036097">
    <property type="entry name" value="HisK_dim/P_sf"/>
</dbReference>
<dbReference type="Pfam" id="PF00672">
    <property type="entry name" value="HAMP"/>
    <property type="match status" value="1"/>
</dbReference>
<feature type="transmembrane region" description="Helical" evidence="14">
    <location>
        <begin position="161"/>
        <end position="188"/>
    </location>
</feature>
<evidence type="ECO:0000313" key="17">
    <source>
        <dbReference type="EMBL" id="MDI3234442.1"/>
    </source>
</evidence>
<feature type="transmembrane region" description="Helical" evidence="14">
    <location>
        <begin position="6"/>
        <end position="32"/>
    </location>
</feature>
<evidence type="ECO:0000259" key="16">
    <source>
        <dbReference type="PROSITE" id="PS50885"/>
    </source>
</evidence>
<keyword evidence="10" id="KW-0067">ATP-binding</keyword>
<evidence type="ECO:0000256" key="2">
    <source>
        <dbReference type="ARBA" id="ARBA00004651"/>
    </source>
</evidence>
<dbReference type="CDD" id="cd00075">
    <property type="entry name" value="HATPase"/>
    <property type="match status" value="1"/>
</dbReference>
<feature type="domain" description="HAMP" evidence="16">
    <location>
        <begin position="185"/>
        <end position="237"/>
    </location>
</feature>
<organism evidence="17 18">
    <name type="scientific">Exiguobacterium antarcticum</name>
    <dbReference type="NCBI Taxonomy" id="132920"/>
    <lineage>
        <taxon>Bacteria</taxon>
        <taxon>Bacillati</taxon>
        <taxon>Bacillota</taxon>
        <taxon>Bacilli</taxon>
        <taxon>Bacillales</taxon>
        <taxon>Bacillales Family XII. Incertae Sedis</taxon>
        <taxon>Exiguobacterium</taxon>
    </lineage>
</organism>
<comment type="caution">
    <text evidence="17">The sequence shown here is derived from an EMBL/GenBank/DDBJ whole genome shotgun (WGS) entry which is preliminary data.</text>
</comment>
<dbReference type="SUPFAM" id="SSF158472">
    <property type="entry name" value="HAMP domain-like"/>
    <property type="match status" value="1"/>
</dbReference>
<protein>
    <recommendedName>
        <fullName evidence="3">histidine kinase</fullName>
        <ecNumber evidence="3">2.7.13.3</ecNumber>
    </recommendedName>
</protein>
<accession>A0ABT6R0H8</accession>
<dbReference type="InterPro" id="IPR004358">
    <property type="entry name" value="Sig_transdc_His_kin-like_C"/>
</dbReference>
<dbReference type="InterPro" id="IPR003661">
    <property type="entry name" value="HisK_dim/P_dom"/>
</dbReference>
<evidence type="ECO:0000259" key="15">
    <source>
        <dbReference type="PROSITE" id="PS50109"/>
    </source>
</evidence>
<dbReference type="Pfam" id="PF00512">
    <property type="entry name" value="HisKA"/>
    <property type="match status" value="1"/>
</dbReference>
<evidence type="ECO:0000256" key="6">
    <source>
        <dbReference type="ARBA" id="ARBA00022679"/>
    </source>
</evidence>
<evidence type="ECO:0000256" key="8">
    <source>
        <dbReference type="ARBA" id="ARBA00022741"/>
    </source>
</evidence>
<proteinExistence type="predicted"/>
<keyword evidence="7 14" id="KW-0812">Transmembrane</keyword>
<evidence type="ECO:0000256" key="14">
    <source>
        <dbReference type="SAM" id="Phobius"/>
    </source>
</evidence>
<evidence type="ECO:0000256" key="13">
    <source>
        <dbReference type="ARBA" id="ARBA00023136"/>
    </source>
</evidence>
<dbReference type="EMBL" id="JASBQV010000005">
    <property type="protein sequence ID" value="MDI3234442.1"/>
    <property type="molecule type" value="Genomic_DNA"/>
</dbReference>
<dbReference type="SMART" id="SM00304">
    <property type="entry name" value="HAMP"/>
    <property type="match status" value="1"/>
</dbReference>
<dbReference type="PRINTS" id="PR00344">
    <property type="entry name" value="BCTRLSENSOR"/>
</dbReference>
<gene>
    <name evidence="17" type="ORF">QK289_05440</name>
</gene>
<dbReference type="CDD" id="cd00082">
    <property type="entry name" value="HisKA"/>
    <property type="match status" value="1"/>
</dbReference>
<dbReference type="PROSITE" id="PS50885">
    <property type="entry name" value="HAMP"/>
    <property type="match status" value="1"/>
</dbReference>
<dbReference type="InterPro" id="IPR005467">
    <property type="entry name" value="His_kinase_dom"/>
</dbReference>
<evidence type="ECO:0000256" key="11">
    <source>
        <dbReference type="ARBA" id="ARBA00022989"/>
    </source>
</evidence>
<evidence type="ECO:0000256" key="4">
    <source>
        <dbReference type="ARBA" id="ARBA00022475"/>
    </source>
</evidence>
<dbReference type="GO" id="GO:0016301">
    <property type="term" value="F:kinase activity"/>
    <property type="evidence" value="ECO:0007669"/>
    <property type="project" value="UniProtKB-KW"/>
</dbReference>
<name>A0ABT6R0H8_9BACL</name>
<evidence type="ECO:0000256" key="5">
    <source>
        <dbReference type="ARBA" id="ARBA00022553"/>
    </source>
</evidence>
<dbReference type="InterPro" id="IPR050428">
    <property type="entry name" value="TCS_sensor_his_kinase"/>
</dbReference>
<keyword evidence="8" id="KW-0547">Nucleotide-binding</keyword>
<dbReference type="PANTHER" id="PTHR45436:SF5">
    <property type="entry name" value="SENSOR HISTIDINE KINASE TRCS"/>
    <property type="match status" value="1"/>
</dbReference>
<dbReference type="Proteomes" id="UP001243286">
    <property type="component" value="Unassembled WGS sequence"/>
</dbReference>
<keyword evidence="4" id="KW-1003">Cell membrane</keyword>
<keyword evidence="9 17" id="KW-0418">Kinase</keyword>
<reference evidence="17 18" key="1">
    <citation type="submission" date="2023-04" db="EMBL/GenBank/DDBJ databases">
        <title>Antarctic isolates genomes.</title>
        <authorList>
            <person name="Dimov S.G."/>
        </authorList>
    </citation>
    <scope>NUCLEOTIDE SEQUENCE [LARGE SCALE GENOMIC DNA]</scope>
    <source>
        <strain evidence="17 18">AL19</strain>
    </source>
</reference>
<keyword evidence="13 14" id="KW-0472">Membrane</keyword>
<keyword evidence="6" id="KW-0808">Transferase</keyword>
<dbReference type="CDD" id="cd06225">
    <property type="entry name" value="HAMP"/>
    <property type="match status" value="1"/>
</dbReference>
<evidence type="ECO:0000256" key="10">
    <source>
        <dbReference type="ARBA" id="ARBA00022840"/>
    </source>
</evidence>
<feature type="domain" description="Histidine kinase" evidence="15">
    <location>
        <begin position="245"/>
        <end position="456"/>
    </location>
</feature>
<keyword evidence="18" id="KW-1185">Reference proteome</keyword>
<dbReference type="SUPFAM" id="SSF47384">
    <property type="entry name" value="Homodimeric domain of signal transducing histidine kinase"/>
    <property type="match status" value="1"/>
</dbReference>
<dbReference type="Gene3D" id="1.10.287.130">
    <property type="match status" value="1"/>
</dbReference>
<dbReference type="InterPro" id="IPR036890">
    <property type="entry name" value="HATPase_C_sf"/>
</dbReference>
<dbReference type="Gene3D" id="3.30.565.10">
    <property type="entry name" value="Histidine kinase-like ATPase, C-terminal domain"/>
    <property type="match status" value="1"/>
</dbReference>
<evidence type="ECO:0000256" key="7">
    <source>
        <dbReference type="ARBA" id="ARBA00022692"/>
    </source>
</evidence>
<evidence type="ECO:0000313" key="18">
    <source>
        <dbReference type="Proteomes" id="UP001243286"/>
    </source>
</evidence>
<dbReference type="SMART" id="SM00387">
    <property type="entry name" value="HATPase_c"/>
    <property type="match status" value="1"/>
</dbReference>
<dbReference type="InterPro" id="IPR003660">
    <property type="entry name" value="HAMP_dom"/>
</dbReference>
<comment type="subcellular location">
    <subcellularLocation>
        <location evidence="2">Cell membrane</location>
        <topology evidence="2">Multi-pass membrane protein</topology>
    </subcellularLocation>
</comment>
<sequence length="456" mass="50648">MKSLYTKIVGLVCLVLLGSALIALLISNLLYYTILQASYSKKVEEAVQTSFAYYEQHGDQQIDSFYEMLSATGFQLYVVSDTGEIERYGNPFRDETIAPDIVEMVRDGQVYQGMREYPFHLFLLGLFDNEVINTYGAALQTDTGTDAVFIRPDLSRQIRELHLFVGAFLGLLVLISFLLLVFSIRYLVRPIKRLTKATQQMTTGDYSVAVATTGQDEIGELSRRFDEMAQAVAKSDAERKTFVANVSHEFQSPLTTIKGYAGQLEQTVQPDDRAKLVTIGQEATRMAELTRQLLVLARLDEGRHLTRSPMELGHAIQSTLQTLSYQLDEQGVAVALDVPDGTRILANELALDHIFHNIIRNALHVSTDGQLISIQAETTGKTVTVRIRDEGPGMTPEMIEHAFERFYQGDAARGAVGTGLGLAIVQETIHQLGGEVRIESRLGIGTTFVLTFPRAE</sequence>
<comment type="catalytic activity">
    <reaction evidence="1">
        <text>ATP + protein L-histidine = ADP + protein N-phospho-L-histidine.</text>
        <dbReference type="EC" id="2.7.13.3"/>
    </reaction>
</comment>
<dbReference type="EC" id="2.7.13.3" evidence="3"/>
<evidence type="ECO:0000256" key="3">
    <source>
        <dbReference type="ARBA" id="ARBA00012438"/>
    </source>
</evidence>
<keyword evidence="12" id="KW-0902">Two-component regulatory system</keyword>
<dbReference type="Pfam" id="PF02518">
    <property type="entry name" value="HATPase_c"/>
    <property type="match status" value="1"/>
</dbReference>
<dbReference type="RefSeq" id="WP_282355215.1">
    <property type="nucleotide sequence ID" value="NZ_JASBQV010000005.1"/>
</dbReference>
<dbReference type="PANTHER" id="PTHR45436">
    <property type="entry name" value="SENSOR HISTIDINE KINASE YKOH"/>
    <property type="match status" value="1"/>
</dbReference>